<feature type="transmembrane region" description="Helical" evidence="1">
    <location>
        <begin position="177"/>
        <end position="195"/>
    </location>
</feature>
<name>B1ZZS0_OPITP</name>
<keyword evidence="1" id="KW-1133">Transmembrane helix</keyword>
<feature type="transmembrane region" description="Helical" evidence="1">
    <location>
        <begin position="662"/>
        <end position="681"/>
    </location>
</feature>
<evidence type="ECO:0000256" key="1">
    <source>
        <dbReference type="SAM" id="Phobius"/>
    </source>
</evidence>
<feature type="transmembrane region" description="Helical" evidence="1">
    <location>
        <begin position="586"/>
        <end position="608"/>
    </location>
</feature>
<feature type="transmembrane region" description="Helical" evidence="1">
    <location>
        <begin position="551"/>
        <end position="574"/>
    </location>
</feature>
<evidence type="ECO:0000313" key="3">
    <source>
        <dbReference type="Proteomes" id="UP000007013"/>
    </source>
</evidence>
<proteinExistence type="predicted"/>
<protein>
    <recommendedName>
        <fullName evidence="4">YfhO family protein</fullName>
    </recommendedName>
</protein>
<dbReference type="HOGENOM" id="CLU_295411_0_0_0"/>
<dbReference type="Proteomes" id="UP000007013">
    <property type="component" value="Chromosome"/>
</dbReference>
<feature type="transmembrane region" description="Helical" evidence="1">
    <location>
        <begin position="356"/>
        <end position="374"/>
    </location>
</feature>
<keyword evidence="1" id="KW-0472">Membrane</keyword>
<feature type="transmembrane region" description="Helical" evidence="1">
    <location>
        <begin position="519"/>
        <end position="539"/>
    </location>
</feature>
<feature type="transmembrane region" description="Helical" evidence="1">
    <location>
        <begin position="380"/>
        <end position="398"/>
    </location>
</feature>
<sequence>MPRWRSQGLLAAVLSACLTALWCGGIAPAPAVLHFFEVEMLAPEGAAAQVYYDRGAGLRESESASVTVAPTRTFVSVRFPLPVGKFRTLRFDPSQHPATLQFRRARIAGYDGRTVRAFGLADWQPNDHVARFEVRDSALVLETTPDGNDASLTTSFSPVLRLGFGFWSTLAAHAPRWVRFFLISFGSLVIVTLAWQHRRSAIRLGSGSPSGALALCALIGTALSSYPVVFFGRSFVAPTNGACLLYNHIPFVPGCSDLRPENSHAADIGAMMWQHLPYTVVESRALREGSLPLWNRFSSAGTTLLGQGQSMIGDPLHFLVVAAGGASWAFDLKFLIAKFLFAYGIGWCVWALTRDLAASAVAVLAGVFVAFFNFRLNHPAIFTIGYSPWILAGWLEIVHAPDNRHLRRPMLLWLAANWMVLTSGTVKEAYLLFLALNLTGALLFLFTPAPPAGKLRRGMLIAFACFGFGLLSAACWCTFLDSLATAVTSYDVPQVKQLPRAWLAGLFDDVFFRGHESDYHVVLPAANLLVLLGCLCAIAQLHRLLRQPGPLAVLLGLLLAVAFAFDWVPAAQILRVPFLRNLHYVHLHFLCIAMVHACVLAGWGFAAAHNSLAAPSRTPAALLAFKVSILCLVLFGVFFAGPSRQFWPGSWAALWKLSPGNVLAFTVLLFPLAAAALTFAARRSLRSGRLGPAWIVATLVALVFLLGRHGQHLPVAELDHYLSAPGPRADLFAPSPAVAYLQHALEREPARVVGADNNLFSGFASVYGFEGINGPNALENRYYREFLEAAGLGSPGVWQIYLPALQLAAWQPLLDFFNTRYVATSPDHLSGPSGYRPAARLDLNVYESRHPWPRAFFTNRIEQYHSAADLVALLRSHPAGEPFAALQVGVAPAAAMARGTAPITVPARAYHLKTNTTSFSVSAPGPGLIVLHEAWLPNDFRVTVNDRPVPYLRVNHLFKAVAVEEAGDYRVSFSYWPRNLTRSLLLSGTGLLLLIGLFLFLGRVLPTLSHALPDRSTGLLSSSS</sequence>
<dbReference type="eggNOG" id="ENOG5033S74">
    <property type="taxonomic scope" value="Bacteria"/>
</dbReference>
<feature type="transmembrane region" description="Helical" evidence="1">
    <location>
        <begin position="432"/>
        <end position="449"/>
    </location>
</feature>
<evidence type="ECO:0008006" key="4">
    <source>
        <dbReference type="Google" id="ProtNLM"/>
    </source>
</evidence>
<dbReference type="PROSITE" id="PS51257">
    <property type="entry name" value="PROKAR_LIPOPROTEIN"/>
    <property type="match status" value="1"/>
</dbReference>
<reference evidence="2 3" key="1">
    <citation type="journal article" date="2011" name="J. Bacteriol.">
        <title>Genome sequence of the verrucomicrobium Opitutus terrae PB90-1, an abundant inhabitant of rice paddy soil ecosystems.</title>
        <authorList>
            <person name="van Passel M.W."/>
            <person name="Kant R."/>
            <person name="Palva A."/>
            <person name="Copeland A."/>
            <person name="Lucas S."/>
            <person name="Lapidus A."/>
            <person name="Glavina del Rio T."/>
            <person name="Pitluck S."/>
            <person name="Goltsman E."/>
            <person name="Clum A."/>
            <person name="Sun H."/>
            <person name="Schmutz J."/>
            <person name="Larimer F.W."/>
            <person name="Land M.L."/>
            <person name="Hauser L."/>
            <person name="Kyrpides N."/>
            <person name="Mikhailova N."/>
            <person name="Richardson P.P."/>
            <person name="Janssen P.H."/>
            <person name="de Vos W.M."/>
            <person name="Smidt H."/>
        </authorList>
    </citation>
    <scope>NUCLEOTIDE SEQUENCE [LARGE SCALE GENOMIC DNA]</scope>
    <source>
        <strain evidence="3">DSM 11246 / JCM 15787 / PB90-1</strain>
    </source>
</reference>
<feature type="transmembrane region" description="Helical" evidence="1">
    <location>
        <begin position="984"/>
        <end position="1005"/>
    </location>
</feature>
<feature type="transmembrane region" description="Helical" evidence="1">
    <location>
        <begin position="620"/>
        <end position="642"/>
    </location>
</feature>
<feature type="transmembrane region" description="Helical" evidence="1">
    <location>
        <begin position="207"/>
        <end position="229"/>
    </location>
</feature>
<dbReference type="STRING" id="452637.Oter_3982"/>
<organism evidence="2 3">
    <name type="scientific">Opitutus terrae (strain DSM 11246 / JCM 15787 / PB90-1)</name>
    <dbReference type="NCBI Taxonomy" id="452637"/>
    <lineage>
        <taxon>Bacteria</taxon>
        <taxon>Pseudomonadati</taxon>
        <taxon>Verrucomicrobiota</taxon>
        <taxon>Opitutia</taxon>
        <taxon>Opitutales</taxon>
        <taxon>Opitutaceae</taxon>
        <taxon>Opitutus</taxon>
    </lineage>
</organism>
<dbReference type="AlphaFoldDB" id="B1ZZS0"/>
<keyword evidence="3" id="KW-1185">Reference proteome</keyword>
<feature type="transmembrane region" description="Helical" evidence="1">
    <location>
        <begin position="461"/>
        <end position="484"/>
    </location>
</feature>
<evidence type="ECO:0000313" key="2">
    <source>
        <dbReference type="EMBL" id="ACB77256.1"/>
    </source>
</evidence>
<dbReference type="KEGG" id="ote:Oter_3982"/>
<keyword evidence="1" id="KW-0812">Transmembrane</keyword>
<accession>B1ZZS0</accession>
<gene>
    <name evidence="2" type="ordered locus">Oter_3982</name>
</gene>
<dbReference type="EMBL" id="CP001032">
    <property type="protein sequence ID" value="ACB77256.1"/>
    <property type="molecule type" value="Genomic_DNA"/>
</dbReference>